<evidence type="ECO:0000313" key="2">
    <source>
        <dbReference type="EMBL" id="MCH88483.1"/>
    </source>
</evidence>
<accession>A0A392MMQ4</accession>
<dbReference type="EMBL" id="LXQA010014251">
    <property type="protein sequence ID" value="MCH88483.1"/>
    <property type="molecule type" value="Genomic_DNA"/>
</dbReference>
<evidence type="ECO:0000256" key="1">
    <source>
        <dbReference type="SAM" id="MobiDB-lite"/>
    </source>
</evidence>
<reference evidence="2 3" key="1">
    <citation type="journal article" date="2018" name="Front. Plant Sci.">
        <title>Red Clover (Trifolium pratense) and Zigzag Clover (T. medium) - A Picture of Genomic Similarities and Differences.</title>
        <authorList>
            <person name="Dluhosova J."/>
            <person name="Istvanek J."/>
            <person name="Nedelnik J."/>
            <person name="Repkova J."/>
        </authorList>
    </citation>
    <scope>NUCLEOTIDE SEQUENCE [LARGE SCALE GENOMIC DNA]</scope>
    <source>
        <strain evidence="3">cv. 10/8</strain>
        <tissue evidence="2">Leaf</tissue>
    </source>
</reference>
<dbReference type="AlphaFoldDB" id="A0A392MMQ4"/>
<organism evidence="2 3">
    <name type="scientific">Trifolium medium</name>
    <dbReference type="NCBI Taxonomy" id="97028"/>
    <lineage>
        <taxon>Eukaryota</taxon>
        <taxon>Viridiplantae</taxon>
        <taxon>Streptophyta</taxon>
        <taxon>Embryophyta</taxon>
        <taxon>Tracheophyta</taxon>
        <taxon>Spermatophyta</taxon>
        <taxon>Magnoliopsida</taxon>
        <taxon>eudicotyledons</taxon>
        <taxon>Gunneridae</taxon>
        <taxon>Pentapetalae</taxon>
        <taxon>rosids</taxon>
        <taxon>fabids</taxon>
        <taxon>Fabales</taxon>
        <taxon>Fabaceae</taxon>
        <taxon>Papilionoideae</taxon>
        <taxon>50 kb inversion clade</taxon>
        <taxon>NPAAA clade</taxon>
        <taxon>Hologalegina</taxon>
        <taxon>IRL clade</taxon>
        <taxon>Trifolieae</taxon>
        <taxon>Trifolium</taxon>
    </lineage>
</organism>
<dbReference type="Proteomes" id="UP000265520">
    <property type="component" value="Unassembled WGS sequence"/>
</dbReference>
<gene>
    <name evidence="2" type="ORF">A2U01_0009372</name>
</gene>
<proteinExistence type="predicted"/>
<keyword evidence="3" id="KW-1185">Reference proteome</keyword>
<name>A0A392MMQ4_9FABA</name>
<comment type="caution">
    <text evidence="2">The sequence shown here is derived from an EMBL/GenBank/DDBJ whole genome shotgun (WGS) entry which is preliminary data.</text>
</comment>
<protein>
    <submittedName>
        <fullName evidence="2">Gag-pol polyprotein</fullName>
    </submittedName>
</protein>
<sequence length="394" mass="45116">MDNNKDGGSINRPPVLDGSNYDYWKARMIAILISMDNKSWKAIIKGGTHPLVTAEDGTISKKPEAEWTDAEDIEALAKEAWEILQTTLEGTSKVCMSKLQLLTTKFENLRMEQDETISEFNTRLRDIANSSFALGGKMSEEKLARKILRSLPKRFNMKVTTIEEAQDLSTIKVDELIGLLQTFEMAINYRTEKKNKNTNFVSEENLSEDNLSEAMALIGRKFNKSLNKLQAKWRTNVSDKRSNIRSQSKVKDEDNSDQDKGIRCFECEENEGETDNKAFIGKYETSRNKYLVAKWEESCLLMEHQKKIINALTQEKEILTSTAANLKKEVTPLNLKLANTTKPVRMLNKEFGVLEKASETRKNSRDMKGSKSENYKRVKTAPKRYCNTLTRYYP</sequence>
<dbReference type="Pfam" id="PF14223">
    <property type="entry name" value="Retrotran_gag_2"/>
    <property type="match status" value="1"/>
</dbReference>
<dbReference type="PANTHER" id="PTHR35317:SF35">
    <property type="entry name" value="DUF4219 DOMAIN-CONTAINING PROTEIN"/>
    <property type="match status" value="1"/>
</dbReference>
<evidence type="ECO:0000313" key="3">
    <source>
        <dbReference type="Proteomes" id="UP000265520"/>
    </source>
</evidence>
<feature type="compositionally biased region" description="Basic and acidic residues" evidence="1">
    <location>
        <begin position="249"/>
        <end position="258"/>
    </location>
</feature>
<dbReference type="PANTHER" id="PTHR35317">
    <property type="entry name" value="OS04G0629600 PROTEIN"/>
    <property type="match status" value="1"/>
</dbReference>
<feature type="region of interest" description="Disordered" evidence="1">
    <location>
        <begin position="237"/>
        <end position="258"/>
    </location>
</feature>